<dbReference type="EMBL" id="BARW01029536">
    <property type="protein sequence ID" value="GAJ10537.1"/>
    <property type="molecule type" value="Genomic_DNA"/>
</dbReference>
<reference evidence="1" key="1">
    <citation type="journal article" date="2014" name="Front. Microbiol.">
        <title>High frequency of phylogenetically diverse reductive dehalogenase-homologous genes in deep subseafloor sedimentary metagenomes.</title>
        <authorList>
            <person name="Kawai M."/>
            <person name="Futagami T."/>
            <person name="Toyoda A."/>
            <person name="Takaki Y."/>
            <person name="Nishi S."/>
            <person name="Hori S."/>
            <person name="Arai W."/>
            <person name="Tsubouchi T."/>
            <person name="Morono Y."/>
            <person name="Uchiyama I."/>
            <person name="Ito T."/>
            <person name="Fujiyama A."/>
            <person name="Inagaki F."/>
            <person name="Takami H."/>
        </authorList>
    </citation>
    <scope>NUCLEOTIDE SEQUENCE</scope>
    <source>
        <strain evidence="1">Expedition CK06-06</strain>
    </source>
</reference>
<proteinExistence type="predicted"/>
<protein>
    <recommendedName>
        <fullName evidence="2">Metallo-beta-lactamase domain-containing protein</fullName>
    </recommendedName>
</protein>
<accession>X1V422</accession>
<name>X1V422_9ZZZZ</name>
<sequence>HTPGFTFYIFEDVLFICDYVSVSGGNMHFNPYGPRDKTIVGANVMINILNNHKLRKVCGFDYVHDYSNWKVAFDNLLNSVNI</sequence>
<dbReference type="AlphaFoldDB" id="X1V422"/>
<gene>
    <name evidence="1" type="ORF">S12H4_47439</name>
</gene>
<evidence type="ECO:0000313" key="1">
    <source>
        <dbReference type="EMBL" id="GAJ10537.1"/>
    </source>
</evidence>
<comment type="caution">
    <text evidence="1">The sequence shown here is derived from an EMBL/GenBank/DDBJ whole genome shotgun (WGS) entry which is preliminary data.</text>
</comment>
<feature type="non-terminal residue" evidence="1">
    <location>
        <position position="1"/>
    </location>
</feature>
<evidence type="ECO:0008006" key="2">
    <source>
        <dbReference type="Google" id="ProtNLM"/>
    </source>
</evidence>
<organism evidence="1">
    <name type="scientific">marine sediment metagenome</name>
    <dbReference type="NCBI Taxonomy" id="412755"/>
    <lineage>
        <taxon>unclassified sequences</taxon>
        <taxon>metagenomes</taxon>
        <taxon>ecological metagenomes</taxon>
    </lineage>
</organism>